<evidence type="ECO:0000256" key="1">
    <source>
        <dbReference type="ARBA" id="ARBA00004141"/>
    </source>
</evidence>
<dbReference type="PANTHER" id="PTHR48041:SF11">
    <property type="entry name" value="ABC TRANSPORTER G FAMILY MEMBER 16"/>
    <property type="match status" value="1"/>
</dbReference>
<keyword evidence="5 6" id="KW-0472">Membrane</keyword>
<keyword evidence="9" id="KW-1185">Reference proteome</keyword>
<evidence type="ECO:0000256" key="5">
    <source>
        <dbReference type="ARBA" id="ARBA00023136"/>
    </source>
</evidence>
<feature type="transmembrane region" description="Helical" evidence="6">
    <location>
        <begin position="45"/>
        <end position="73"/>
    </location>
</feature>
<gene>
    <name evidence="8" type="ORF">J5N97_020418</name>
</gene>
<dbReference type="Pfam" id="PF01061">
    <property type="entry name" value="ABC2_membrane"/>
    <property type="match status" value="1"/>
</dbReference>
<feature type="domain" description="ABC-2 type transporter transmembrane" evidence="7">
    <location>
        <begin position="1"/>
        <end position="75"/>
    </location>
</feature>
<evidence type="ECO:0000256" key="6">
    <source>
        <dbReference type="SAM" id="Phobius"/>
    </source>
</evidence>
<evidence type="ECO:0000256" key="2">
    <source>
        <dbReference type="ARBA" id="ARBA00022448"/>
    </source>
</evidence>
<evidence type="ECO:0000313" key="9">
    <source>
        <dbReference type="Proteomes" id="UP001085076"/>
    </source>
</evidence>
<dbReference type="GO" id="GO:0140359">
    <property type="term" value="F:ABC-type transporter activity"/>
    <property type="evidence" value="ECO:0007669"/>
    <property type="project" value="InterPro"/>
</dbReference>
<dbReference type="InterPro" id="IPR013525">
    <property type="entry name" value="ABC2_TM"/>
</dbReference>
<dbReference type="InterPro" id="IPR050352">
    <property type="entry name" value="ABCG_transporters"/>
</dbReference>
<evidence type="ECO:0000313" key="8">
    <source>
        <dbReference type="EMBL" id="KAJ0972459.1"/>
    </source>
</evidence>
<name>A0A9D5CGD8_9LILI</name>
<keyword evidence="2" id="KW-0813">Transport</keyword>
<proteinExistence type="predicted"/>
<dbReference type="AlphaFoldDB" id="A0A9D5CGD8"/>
<dbReference type="Proteomes" id="UP001085076">
    <property type="component" value="Miscellaneous, Linkage group lg05"/>
</dbReference>
<dbReference type="GO" id="GO:0016020">
    <property type="term" value="C:membrane"/>
    <property type="evidence" value="ECO:0007669"/>
    <property type="project" value="UniProtKB-SubCell"/>
</dbReference>
<accession>A0A9D5CGD8</accession>
<reference evidence="8" key="1">
    <citation type="submission" date="2021-03" db="EMBL/GenBank/DDBJ databases">
        <authorList>
            <person name="Li Z."/>
            <person name="Yang C."/>
        </authorList>
    </citation>
    <scope>NUCLEOTIDE SEQUENCE</scope>
    <source>
        <strain evidence="8">Dzin_1.0</strain>
        <tissue evidence="8">Leaf</tissue>
    </source>
</reference>
<evidence type="ECO:0000256" key="3">
    <source>
        <dbReference type="ARBA" id="ARBA00022692"/>
    </source>
</evidence>
<evidence type="ECO:0000259" key="7">
    <source>
        <dbReference type="Pfam" id="PF01061"/>
    </source>
</evidence>
<sequence length="160" mass="17830">MFYICADALPVFLQECYIFMRETVYDAYHRSSYILSNAIAGLPSLLFLSITFVATTFFVVSLASNFFFFLIIFSSSVHQFTLLMDDRHDHDAAGLCDALEDLDNHEGKDGVEPEGGLIKEEDDGVMDDVDADGDAARSPLLTPLLPLLPMMVFATQRRSS</sequence>
<protein>
    <recommendedName>
        <fullName evidence="7">ABC-2 type transporter transmembrane domain-containing protein</fullName>
    </recommendedName>
</protein>
<reference evidence="8" key="2">
    <citation type="journal article" date="2022" name="Hortic Res">
        <title>The genome of Dioscorea zingiberensis sheds light on the biosynthesis, origin and evolution of the medicinally important diosgenin saponins.</title>
        <authorList>
            <person name="Li Y."/>
            <person name="Tan C."/>
            <person name="Li Z."/>
            <person name="Guo J."/>
            <person name="Li S."/>
            <person name="Chen X."/>
            <person name="Wang C."/>
            <person name="Dai X."/>
            <person name="Yang H."/>
            <person name="Song W."/>
            <person name="Hou L."/>
            <person name="Xu J."/>
            <person name="Tong Z."/>
            <person name="Xu A."/>
            <person name="Yuan X."/>
            <person name="Wang W."/>
            <person name="Yang Q."/>
            <person name="Chen L."/>
            <person name="Sun Z."/>
            <person name="Wang K."/>
            <person name="Pan B."/>
            <person name="Chen J."/>
            <person name="Bao Y."/>
            <person name="Liu F."/>
            <person name="Qi X."/>
            <person name="Gang D.R."/>
            <person name="Wen J."/>
            <person name="Li J."/>
        </authorList>
    </citation>
    <scope>NUCLEOTIDE SEQUENCE</scope>
    <source>
        <strain evidence="8">Dzin_1.0</strain>
    </source>
</reference>
<organism evidence="8 9">
    <name type="scientific">Dioscorea zingiberensis</name>
    <dbReference type="NCBI Taxonomy" id="325984"/>
    <lineage>
        <taxon>Eukaryota</taxon>
        <taxon>Viridiplantae</taxon>
        <taxon>Streptophyta</taxon>
        <taxon>Embryophyta</taxon>
        <taxon>Tracheophyta</taxon>
        <taxon>Spermatophyta</taxon>
        <taxon>Magnoliopsida</taxon>
        <taxon>Liliopsida</taxon>
        <taxon>Dioscoreales</taxon>
        <taxon>Dioscoreaceae</taxon>
        <taxon>Dioscorea</taxon>
    </lineage>
</organism>
<dbReference type="OrthoDB" id="1690054at2759"/>
<keyword evidence="3 6" id="KW-0812">Transmembrane</keyword>
<comment type="subcellular location">
    <subcellularLocation>
        <location evidence="1">Membrane</location>
        <topology evidence="1">Multi-pass membrane protein</topology>
    </subcellularLocation>
</comment>
<evidence type="ECO:0000256" key="4">
    <source>
        <dbReference type="ARBA" id="ARBA00022989"/>
    </source>
</evidence>
<dbReference type="PANTHER" id="PTHR48041">
    <property type="entry name" value="ABC TRANSPORTER G FAMILY MEMBER 28"/>
    <property type="match status" value="1"/>
</dbReference>
<keyword evidence="4 6" id="KW-1133">Transmembrane helix</keyword>
<dbReference type="EMBL" id="JAGGNH010000005">
    <property type="protein sequence ID" value="KAJ0972459.1"/>
    <property type="molecule type" value="Genomic_DNA"/>
</dbReference>
<comment type="caution">
    <text evidence="8">The sequence shown here is derived from an EMBL/GenBank/DDBJ whole genome shotgun (WGS) entry which is preliminary data.</text>
</comment>